<dbReference type="AlphaFoldDB" id="A0A842IMC5"/>
<reference evidence="3" key="1">
    <citation type="submission" date="2020-08" db="EMBL/GenBank/DDBJ databases">
        <title>Winogradskyella ouciana sp. nov., isolated from the hadal seawater of the Mariana Trench.</title>
        <authorList>
            <person name="He X."/>
        </authorList>
    </citation>
    <scope>NUCLEOTIDE SEQUENCE [LARGE SCALE GENOMIC DNA]</scope>
    <source>
        <strain evidence="3">KCTC 52348</strain>
    </source>
</reference>
<keyword evidence="1" id="KW-0175">Coiled coil</keyword>
<evidence type="ECO:0000313" key="3">
    <source>
        <dbReference type="EMBL" id="MBC2844110.1"/>
    </source>
</evidence>
<dbReference type="InterPro" id="IPR045749">
    <property type="entry name" value="DUF6090"/>
</dbReference>
<feature type="transmembrane region" description="Helical" evidence="2">
    <location>
        <begin position="7"/>
        <end position="25"/>
    </location>
</feature>
<keyword evidence="2" id="KW-0812">Transmembrane</keyword>
<keyword evidence="2" id="KW-0472">Membrane</keyword>
<accession>A0A842IMC5</accession>
<dbReference type="Pfam" id="PF19578">
    <property type="entry name" value="DUF6090"/>
    <property type="match status" value="1"/>
</dbReference>
<keyword evidence="2" id="KW-1133">Transmembrane helix</keyword>
<protein>
    <submittedName>
        <fullName evidence="3">Uncharacterized protein</fullName>
    </submittedName>
</protein>
<evidence type="ECO:0000313" key="4">
    <source>
        <dbReference type="Proteomes" id="UP000533900"/>
    </source>
</evidence>
<sequence length="221" mass="25998">MGKYFKYAIGEIVLVVIGILIALQINNWNENRKERTRERDVLEELKQGLESNKAILEKRKLQFADFKTKSKKLIEHLEAKRTYHDSLDSYFYVPTGNYAFGISYATFENLKSQGLDIISNKSLRLNLVKLYEEDYWLLKDQETKVANAFTNATLPFTRKHFKLMNGTRYKPNDYDNILQNAEFLNILYESNYLAQLYFSQCVKVSETTCKVIEKIDEELKK</sequence>
<gene>
    <name evidence="3" type="ORF">H7F21_03320</name>
</gene>
<proteinExistence type="predicted"/>
<organism evidence="3 4">
    <name type="scientific">Winogradskyella flava</name>
    <dbReference type="NCBI Taxonomy" id="1884876"/>
    <lineage>
        <taxon>Bacteria</taxon>
        <taxon>Pseudomonadati</taxon>
        <taxon>Bacteroidota</taxon>
        <taxon>Flavobacteriia</taxon>
        <taxon>Flavobacteriales</taxon>
        <taxon>Flavobacteriaceae</taxon>
        <taxon>Winogradskyella</taxon>
    </lineage>
</organism>
<dbReference type="Proteomes" id="UP000533900">
    <property type="component" value="Unassembled WGS sequence"/>
</dbReference>
<feature type="coiled-coil region" evidence="1">
    <location>
        <begin position="25"/>
        <end position="59"/>
    </location>
</feature>
<dbReference type="EMBL" id="JACLCP010000001">
    <property type="protein sequence ID" value="MBC2844110.1"/>
    <property type="molecule type" value="Genomic_DNA"/>
</dbReference>
<evidence type="ECO:0000256" key="2">
    <source>
        <dbReference type="SAM" id="Phobius"/>
    </source>
</evidence>
<dbReference type="RefSeq" id="WP_185787800.1">
    <property type="nucleotide sequence ID" value="NZ_JACLCP010000001.1"/>
</dbReference>
<keyword evidence="4" id="KW-1185">Reference proteome</keyword>
<comment type="caution">
    <text evidence="3">The sequence shown here is derived from an EMBL/GenBank/DDBJ whole genome shotgun (WGS) entry which is preliminary data.</text>
</comment>
<name>A0A842IMC5_9FLAO</name>
<evidence type="ECO:0000256" key="1">
    <source>
        <dbReference type="SAM" id="Coils"/>
    </source>
</evidence>